<dbReference type="EMBL" id="MT141887">
    <property type="protein sequence ID" value="QJA71624.1"/>
    <property type="molecule type" value="Genomic_DNA"/>
</dbReference>
<proteinExistence type="predicted"/>
<name>A0A6M3XXD5_9ZZZZ</name>
<dbReference type="EMBL" id="MT145019">
    <property type="protein sequence ID" value="QJI02645.1"/>
    <property type="molecule type" value="Genomic_DNA"/>
</dbReference>
<dbReference type="AlphaFoldDB" id="A0A6M3XXD5"/>
<reference evidence="2" key="1">
    <citation type="submission" date="2020-03" db="EMBL/GenBank/DDBJ databases">
        <title>The deep terrestrial virosphere.</title>
        <authorList>
            <person name="Holmfeldt K."/>
            <person name="Nilsson E."/>
            <person name="Simone D."/>
            <person name="Lopez-Fernandez M."/>
            <person name="Wu X."/>
            <person name="de Brujin I."/>
            <person name="Lundin D."/>
            <person name="Andersson A."/>
            <person name="Bertilsson S."/>
            <person name="Dopson M."/>
        </authorList>
    </citation>
    <scope>NUCLEOTIDE SEQUENCE</scope>
    <source>
        <strain evidence="1">MM415A03117</strain>
        <strain evidence="2">TM448B03494</strain>
    </source>
</reference>
<sequence>MVLIEGIEIEIVSGDRTEIDPIERCQIEKEMQILSDELSGKTFINDNGETVCIGGVKTSIHKKK</sequence>
<accession>A0A6M3XXD5</accession>
<evidence type="ECO:0000313" key="2">
    <source>
        <dbReference type="EMBL" id="QJI02645.1"/>
    </source>
</evidence>
<gene>
    <name evidence="1" type="ORF">MM415A03117_0002</name>
    <name evidence="2" type="ORF">TM448B03494_0001</name>
</gene>
<protein>
    <submittedName>
        <fullName evidence="2">Uncharacterized protein</fullName>
    </submittedName>
</protein>
<organism evidence="2">
    <name type="scientific">viral metagenome</name>
    <dbReference type="NCBI Taxonomy" id="1070528"/>
    <lineage>
        <taxon>unclassified sequences</taxon>
        <taxon>metagenomes</taxon>
        <taxon>organismal metagenomes</taxon>
    </lineage>
</organism>
<evidence type="ECO:0000313" key="1">
    <source>
        <dbReference type="EMBL" id="QJA71624.1"/>
    </source>
</evidence>